<dbReference type="PANTHER" id="PTHR46401">
    <property type="entry name" value="GLYCOSYLTRANSFERASE WBBK-RELATED"/>
    <property type="match status" value="1"/>
</dbReference>
<dbReference type="Pfam" id="PF00534">
    <property type="entry name" value="Glycos_transf_1"/>
    <property type="match status" value="1"/>
</dbReference>
<dbReference type="PANTHER" id="PTHR46401:SF2">
    <property type="entry name" value="GLYCOSYLTRANSFERASE WBBK-RELATED"/>
    <property type="match status" value="1"/>
</dbReference>
<evidence type="ECO:0000259" key="3">
    <source>
        <dbReference type="Pfam" id="PF13439"/>
    </source>
</evidence>
<name>A0A7V3J8Z6_UNCC3</name>
<dbReference type="AlphaFoldDB" id="A0A7V3J8Z6"/>
<dbReference type="Gene3D" id="3.40.50.2000">
    <property type="entry name" value="Glycogen Phosphorylase B"/>
    <property type="match status" value="2"/>
</dbReference>
<keyword evidence="1 4" id="KW-0808">Transferase</keyword>
<dbReference type="Pfam" id="PF13439">
    <property type="entry name" value="Glyco_transf_4"/>
    <property type="match status" value="1"/>
</dbReference>
<dbReference type="InterPro" id="IPR001296">
    <property type="entry name" value="Glyco_trans_1"/>
</dbReference>
<evidence type="ECO:0000256" key="1">
    <source>
        <dbReference type="ARBA" id="ARBA00022679"/>
    </source>
</evidence>
<dbReference type="CDD" id="cd03809">
    <property type="entry name" value="GT4_MtfB-like"/>
    <property type="match status" value="1"/>
</dbReference>
<organism evidence="4">
    <name type="scientific">candidate division CPR3 bacterium</name>
    <dbReference type="NCBI Taxonomy" id="2268181"/>
    <lineage>
        <taxon>Bacteria</taxon>
        <taxon>Bacteria division CPR3</taxon>
    </lineage>
</organism>
<feature type="domain" description="Glycosyl transferase family 1" evidence="2">
    <location>
        <begin position="193"/>
        <end position="348"/>
    </location>
</feature>
<gene>
    <name evidence="4" type="ORF">ENV41_00255</name>
</gene>
<protein>
    <submittedName>
        <fullName evidence="4">Glycosyltransferase family 1 protein</fullName>
    </submittedName>
</protein>
<sequence length="378" mass="43297">MRIAVNLIPLEGLQGIETFAENVIQAIAEKYPDVELFLILHKNSPHFFKEFSYAQVKNFFLSTPRLGKLSEVIMQQFCIYPLLRELRPDLLFSPSPFMPAFFNRNVVVIHDCAYDRFREELPNTWRRVFIRGTYFLAKLRALKIITVSEFSKRELIELYKINPDRIDVIYEAAPKLPMVTDEVQQKTLKKFSLGDSPYFFYVGNMRPRKNLPRMIEAFRLFSENYPGYKFVIAGKIDKRFSEPLQVVEEAGIKDRVIFTGFVTQEEKVALYKGSLSLFFCSLYEGFGLPVLESQSLGVPVITSSASSLPEVAGSGALYADPLDAENMAKRLEAIVLNDKLRAELTQKGFENLNRFSWEKTAENLFSIFHGLVHSGSSC</sequence>
<feature type="domain" description="Glycosyltransferase subfamily 4-like N-terminal" evidence="3">
    <location>
        <begin position="15"/>
        <end position="170"/>
    </location>
</feature>
<dbReference type="InterPro" id="IPR028098">
    <property type="entry name" value="Glyco_trans_4-like_N"/>
</dbReference>
<proteinExistence type="predicted"/>
<evidence type="ECO:0000259" key="2">
    <source>
        <dbReference type="Pfam" id="PF00534"/>
    </source>
</evidence>
<dbReference type="GO" id="GO:0016757">
    <property type="term" value="F:glycosyltransferase activity"/>
    <property type="evidence" value="ECO:0007669"/>
    <property type="project" value="InterPro"/>
</dbReference>
<accession>A0A7V3J8Z6</accession>
<dbReference type="SUPFAM" id="SSF53756">
    <property type="entry name" value="UDP-Glycosyltransferase/glycogen phosphorylase"/>
    <property type="match status" value="1"/>
</dbReference>
<reference evidence="4" key="1">
    <citation type="journal article" date="2020" name="mSystems">
        <title>Genome- and Community-Level Interaction Insights into Carbon Utilization and Element Cycling Functions of Hydrothermarchaeota in Hydrothermal Sediment.</title>
        <authorList>
            <person name="Zhou Z."/>
            <person name="Liu Y."/>
            <person name="Xu W."/>
            <person name="Pan J."/>
            <person name="Luo Z.H."/>
            <person name="Li M."/>
        </authorList>
    </citation>
    <scope>NUCLEOTIDE SEQUENCE [LARGE SCALE GENOMIC DNA]</scope>
    <source>
        <strain evidence="4">SpSt-757</strain>
    </source>
</reference>
<comment type="caution">
    <text evidence="4">The sequence shown here is derived from an EMBL/GenBank/DDBJ whole genome shotgun (WGS) entry which is preliminary data.</text>
</comment>
<dbReference type="EMBL" id="DTGG01000012">
    <property type="protein sequence ID" value="HFZ08551.1"/>
    <property type="molecule type" value="Genomic_DNA"/>
</dbReference>
<evidence type="ECO:0000313" key="4">
    <source>
        <dbReference type="EMBL" id="HFZ08551.1"/>
    </source>
</evidence>